<gene>
    <name evidence="1" type="ORF">F2P56_037230</name>
</gene>
<protein>
    <submittedName>
        <fullName evidence="1">Uncharacterized protein</fullName>
    </submittedName>
</protein>
<proteinExistence type="predicted"/>
<sequence length="100" mass="11059">MAQHQAWQKLIGNEGLEAVQPIHLRCETRCPLLRSDLFLSTRRWWLCISLLLLARIDASGGGGVTIALGNRREGGPHRLAQQLGTHGVEGTKHGIHDFCL</sequence>
<dbReference type="Gramene" id="Jr_Scaffold_77_00010_p1">
    <property type="protein sequence ID" value="cds.Jr_Scaffold_77_00010_p1"/>
    <property type="gene ID" value="Jr_Scaffold_77_00010"/>
</dbReference>
<organism evidence="1 2">
    <name type="scientific">Juglans regia</name>
    <name type="common">English walnut</name>
    <dbReference type="NCBI Taxonomy" id="51240"/>
    <lineage>
        <taxon>Eukaryota</taxon>
        <taxon>Viridiplantae</taxon>
        <taxon>Streptophyta</taxon>
        <taxon>Embryophyta</taxon>
        <taxon>Tracheophyta</taxon>
        <taxon>Spermatophyta</taxon>
        <taxon>Magnoliopsida</taxon>
        <taxon>eudicotyledons</taxon>
        <taxon>Gunneridae</taxon>
        <taxon>Pentapetalae</taxon>
        <taxon>rosids</taxon>
        <taxon>fabids</taxon>
        <taxon>Fagales</taxon>
        <taxon>Juglandaceae</taxon>
        <taxon>Juglans</taxon>
    </lineage>
</organism>
<name>A0A833TS36_JUGRE</name>
<reference evidence="1" key="2">
    <citation type="submission" date="2020-03" db="EMBL/GenBank/DDBJ databases">
        <title>Walnut 2.0.</title>
        <authorList>
            <person name="Marrano A."/>
            <person name="Britton M."/>
            <person name="Zimin A.V."/>
            <person name="Zaini P.A."/>
            <person name="Workman R."/>
            <person name="Puiu D."/>
            <person name="Bianco L."/>
            <person name="Allen B.J."/>
            <person name="Troggio M."/>
            <person name="Leslie C.A."/>
            <person name="Timp W."/>
            <person name="Dendekar A."/>
            <person name="Salzberg S.L."/>
            <person name="Neale D.B."/>
        </authorList>
    </citation>
    <scope>NUCLEOTIDE SEQUENCE</scope>
    <source>
        <tissue evidence="1">Leaves</tissue>
    </source>
</reference>
<evidence type="ECO:0000313" key="2">
    <source>
        <dbReference type="Proteomes" id="UP000619265"/>
    </source>
</evidence>
<dbReference type="EMBL" id="LIHL02000093">
    <property type="protein sequence ID" value="KAF5442068.1"/>
    <property type="molecule type" value="Genomic_DNA"/>
</dbReference>
<comment type="caution">
    <text evidence="1">The sequence shown here is derived from an EMBL/GenBank/DDBJ whole genome shotgun (WGS) entry which is preliminary data.</text>
</comment>
<reference evidence="1" key="1">
    <citation type="submission" date="2015-10" db="EMBL/GenBank/DDBJ databases">
        <authorList>
            <person name="Martinez-Garcia P.J."/>
            <person name="Crepeau M.W."/>
            <person name="Puiu D."/>
            <person name="Gonzalez-Ibeas D."/>
            <person name="Whalen J."/>
            <person name="Stevens K."/>
            <person name="Paul R."/>
            <person name="Butterfield T."/>
            <person name="Britton M."/>
            <person name="Reagan R."/>
            <person name="Chakraborty S."/>
            <person name="Walawage S.L."/>
            <person name="Vasquez-Gross H.A."/>
            <person name="Cardeno C."/>
            <person name="Famula R."/>
            <person name="Pratt K."/>
            <person name="Kuruganti S."/>
            <person name="Aradhya M.K."/>
            <person name="Leslie C.A."/>
            <person name="Dandekar A.M."/>
            <person name="Salzberg S.L."/>
            <person name="Wegrzyn J.L."/>
            <person name="Langley C.H."/>
            <person name="Neale D.B."/>
        </authorList>
    </citation>
    <scope>NUCLEOTIDE SEQUENCE</scope>
    <source>
        <tissue evidence="1">Leaves</tissue>
    </source>
</reference>
<accession>A0A833TS36</accession>
<dbReference type="AlphaFoldDB" id="A0A833TS36"/>
<evidence type="ECO:0000313" key="1">
    <source>
        <dbReference type="EMBL" id="KAF5442068.1"/>
    </source>
</evidence>
<dbReference type="Proteomes" id="UP000619265">
    <property type="component" value="Unassembled WGS sequence"/>
</dbReference>